<keyword evidence="6" id="KW-0963">Cytoplasm</keyword>
<evidence type="ECO:0000313" key="11">
    <source>
        <dbReference type="Proteomes" id="UP001324634"/>
    </source>
</evidence>
<feature type="binding site" evidence="6">
    <location>
        <begin position="277"/>
        <end position="280"/>
    </location>
    <ligand>
        <name>GTP</name>
        <dbReference type="ChEBI" id="CHEBI:37565"/>
    </ligand>
</feature>
<dbReference type="EC" id="3.6.-.-" evidence="6"/>
<keyword evidence="4 6" id="KW-0630">Potassium</keyword>
<dbReference type="NCBIfam" id="TIGR00231">
    <property type="entry name" value="small_GTP"/>
    <property type="match status" value="1"/>
</dbReference>
<dbReference type="InterPro" id="IPR018948">
    <property type="entry name" value="GTP-bd_TrmE_N"/>
</dbReference>
<dbReference type="HAMAP" id="MF_00379">
    <property type="entry name" value="GTPase_MnmE"/>
    <property type="match status" value="1"/>
</dbReference>
<evidence type="ECO:0000256" key="4">
    <source>
        <dbReference type="ARBA" id="ARBA00022958"/>
    </source>
</evidence>
<dbReference type="Pfam" id="PF12631">
    <property type="entry name" value="MnmE_helical"/>
    <property type="match status" value="1"/>
</dbReference>
<dbReference type="SUPFAM" id="SSF116878">
    <property type="entry name" value="TrmE connector domain"/>
    <property type="match status" value="1"/>
</dbReference>
<dbReference type="GO" id="GO:0003924">
    <property type="term" value="F:GTPase activity"/>
    <property type="evidence" value="ECO:0007669"/>
    <property type="project" value="UniProtKB-UniRule"/>
</dbReference>
<dbReference type="GO" id="GO:0005525">
    <property type="term" value="F:GTP binding"/>
    <property type="evidence" value="ECO:0007669"/>
    <property type="project" value="UniProtKB-UniRule"/>
</dbReference>
<feature type="binding site" evidence="6">
    <location>
        <position position="87"/>
    </location>
    <ligand>
        <name>(6S)-5-formyl-5,6,7,8-tetrahydrofolate</name>
        <dbReference type="ChEBI" id="CHEBI:57457"/>
    </ligand>
</feature>
<dbReference type="InterPro" id="IPR004520">
    <property type="entry name" value="GTPase_MnmE"/>
</dbReference>
<evidence type="ECO:0000259" key="9">
    <source>
        <dbReference type="Pfam" id="PF12631"/>
    </source>
</evidence>
<feature type="binding site" evidence="6">
    <location>
        <position position="457"/>
    </location>
    <ligand>
        <name>(6S)-5-formyl-5,6,7,8-tetrahydrofolate</name>
        <dbReference type="ChEBI" id="CHEBI:57457"/>
    </ligand>
</feature>
<keyword evidence="11" id="KW-1185">Reference proteome</keyword>
<comment type="cofactor">
    <cofactor evidence="6">
        <name>K(+)</name>
        <dbReference type="ChEBI" id="CHEBI:29103"/>
    </cofactor>
    <text evidence="6">Binds 1 potassium ion per subunit.</text>
</comment>
<keyword evidence="3 6" id="KW-0547">Nucleotide-binding</keyword>
<evidence type="ECO:0000259" key="8">
    <source>
        <dbReference type="Pfam" id="PF10396"/>
    </source>
</evidence>
<dbReference type="Pfam" id="PF10396">
    <property type="entry name" value="TrmE_N"/>
    <property type="match status" value="1"/>
</dbReference>
<comment type="caution">
    <text evidence="6">Lacks conserved residue(s) required for the propagation of feature annotation.</text>
</comment>
<gene>
    <name evidence="6" type="primary">mnmE</name>
    <name evidence="6" type="synonym">trmE</name>
    <name evidence="10" type="ORF">SOO65_01395</name>
</gene>
<proteinExistence type="inferred from homology"/>
<feature type="binding site" evidence="6">
    <location>
        <position position="127"/>
    </location>
    <ligand>
        <name>(6S)-5-formyl-5,6,7,8-tetrahydrofolate</name>
        <dbReference type="ChEBI" id="CHEBI:57457"/>
    </ligand>
</feature>
<feature type="binding site" evidence="6">
    <location>
        <position position="252"/>
    </location>
    <ligand>
        <name>K(+)</name>
        <dbReference type="ChEBI" id="CHEBI:29103"/>
    </ligand>
</feature>
<dbReference type="InterPro" id="IPR006073">
    <property type="entry name" value="GTP-bd"/>
</dbReference>
<organism evidence="10 11">
    <name type="scientific">Peredibacter starrii</name>
    <dbReference type="NCBI Taxonomy" id="28202"/>
    <lineage>
        <taxon>Bacteria</taxon>
        <taxon>Pseudomonadati</taxon>
        <taxon>Bdellovibrionota</taxon>
        <taxon>Bacteriovoracia</taxon>
        <taxon>Bacteriovoracales</taxon>
        <taxon>Bacteriovoracaceae</taxon>
        <taxon>Peredibacter</taxon>
    </lineage>
</organism>
<evidence type="ECO:0000256" key="2">
    <source>
        <dbReference type="ARBA" id="ARBA00022694"/>
    </source>
</evidence>
<dbReference type="EMBL" id="CP139487">
    <property type="protein sequence ID" value="WPU65396.1"/>
    <property type="molecule type" value="Genomic_DNA"/>
</dbReference>
<dbReference type="SUPFAM" id="SSF103025">
    <property type="entry name" value="Folate-binding domain"/>
    <property type="match status" value="1"/>
</dbReference>
<evidence type="ECO:0000259" key="7">
    <source>
        <dbReference type="Pfam" id="PF01926"/>
    </source>
</evidence>
<protein>
    <recommendedName>
        <fullName evidence="6">tRNA modification GTPase MnmE</fullName>
        <ecNumber evidence="6">3.6.-.-</ecNumber>
    </recommendedName>
</protein>
<dbReference type="SUPFAM" id="SSF52540">
    <property type="entry name" value="P-loop containing nucleoside triphosphate hydrolases"/>
    <property type="match status" value="1"/>
</dbReference>
<dbReference type="InterPro" id="IPR031168">
    <property type="entry name" value="G_TrmE"/>
</dbReference>
<feature type="binding site" evidence="6">
    <location>
        <position position="233"/>
    </location>
    <ligand>
        <name>K(+)</name>
        <dbReference type="ChEBI" id="CHEBI:29103"/>
    </ligand>
</feature>
<dbReference type="Gene3D" id="1.20.120.430">
    <property type="entry name" value="tRNA modification GTPase MnmE domain 2"/>
    <property type="match status" value="1"/>
</dbReference>
<dbReference type="Gene3D" id="3.30.1360.120">
    <property type="entry name" value="Probable tRNA modification gtpase trme, domain 1"/>
    <property type="match status" value="1"/>
</dbReference>
<dbReference type="KEGG" id="psti:SOO65_01395"/>
<evidence type="ECO:0000313" key="10">
    <source>
        <dbReference type="EMBL" id="WPU65396.1"/>
    </source>
</evidence>
<feature type="domain" description="MnmE helical" evidence="9">
    <location>
        <begin position="130"/>
        <end position="454"/>
    </location>
</feature>
<feature type="binding site" evidence="6">
    <location>
        <position position="258"/>
    </location>
    <ligand>
        <name>Mg(2+)</name>
        <dbReference type="ChEBI" id="CHEBI:18420"/>
    </ligand>
</feature>
<evidence type="ECO:0000256" key="6">
    <source>
        <dbReference type="HAMAP-Rule" id="MF_00379"/>
    </source>
</evidence>
<dbReference type="GO" id="GO:0030488">
    <property type="term" value="P:tRNA methylation"/>
    <property type="evidence" value="ECO:0007669"/>
    <property type="project" value="TreeGrafter"/>
</dbReference>
<keyword evidence="2 6" id="KW-0819">tRNA processing</keyword>
<dbReference type="Pfam" id="PF01926">
    <property type="entry name" value="MMR_HSR1"/>
    <property type="match status" value="1"/>
</dbReference>
<feature type="binding site" evidence="6">
    <location>
        <position position="237"/>
    </location>
    <ligand>
        <name>Mg(2+)</name>
        <dbReference type="ChEBI" id="CHEBI:18420"/>
    </ligand>
</feature>
<feature type="domain" description="GTP-binding protein TrmE N-terminal" evidence="8">
    <location>
        <begin position="10"/>
        <end position="127"/>
    </location>
</feature>
<comment type="subcellular location">
    <subcellularLocation>
        <location evidence="6">Cytoplasm</location>
    </subcellularLocation>
</comment>
<dbReference type="Gene3D" id="3.40.50.300">
    <property type="entry name" value="P-loop containing nucleotide triphosphate hydrolases"/>
    <property type="match status" value="1"/>
</dbReference>
<dbReference type="PANTHER" id="PTHR42714:SF2">
    <property type="entry name" value="TRNA MODIFICATION GTPASE GTPBP3, MITOCHONDRIAL"/>
    <property type="match status" value="1"/>
</dbReference>
<dbReference type="CDD" id="cd04164">
    <property type="entry name" value="trmE"/>
    <property type="match status" value="1"/>
</dbReference>
<dbReference type="InterPro" id="IPR027417">
    <property type="entry name" value="P-loop_NTPase"/>
</dbReference>
<comment type="function">
    <text evidence="6">Exhibits a very high intrinsic GTPase hydrolysis rate. Involved in the addition of a carboxymethylaminomethyl (cmnm) group at the wobble position (U34) of certain tRNAs, forming tRNA-cmnm(5)s(2)U34.</text>
</comment>
<evidence type="ECO:0000256" key="5">
    <source>
        <dbReference type="ARBA" id="ARBA00023134"/>
    </source>
</evidence>
<feature type="binding site" evidence="6">
    <location>
        <position position="254"/>
    </location>
    <ligand>
        <name>K(+)</name>
        <dbReference type="ChEBI" id="CHEBI:29103"/>
    </ligand>
</feature>
<accession>A0AAX4HQ81</accession>
<comment type="similarity">
    <text evidence="1 6">Belongs to the TRAFAC class TrmE-Era-EngA-EngB-Septin-like GTPase superfamily. TrmE GTPase family.</text>
</comment>
<dbReference type="PANTHER" id="PTHR42714">
    <property type="entry name" value="TRNA MODIFICATION GTPASE GTPBP3"/>
    <property type="match status" value="1"/>
</dbReference>
<keyword evidence="5 6" id="KW-0342">GTP-binding</keyword>
<dbReference type="InterPro" id="IPR027368">
    <property type="entry name" value="MnmE_dom2"/>
</dbReference>
<comment type="subunit">
    <text evidence="6">Homodimer. Heterotetramer of two MnmE and two MnmG subunits.</text>
</comment>
<feature type="binding site" evidence="6">
    <location>
        <position position="27"/>
    </location>
    <ligand>
        <name>(6S)-5-formyl-5,6,7,8-tetrahydrofolate</name>
        <dbReference type="ChEBI" id="CHEBI:57457"/>
    </ligand>
</feature>
<dbReference type="InterPro" id="IPR025867">
    <property type="entry name" value="MnmE_helical"/>
</dbReference>
<dbReference type="GO" id="GO:0002098">
    <property type="term" value="P:tRNA wobble uridine modification"/>
    <property type="evidence" value="ECO:0007669"/>
    <property type="project" value="TreeGrafter"/>
</dbReference>
<dbReference type="CDD" id="cd14858">
    <property type="entry name" value="TrmE_N"/>
    <property type="match status" value="1"/>
</dbReference>
<name>A0AAX4HQ81_9BACT</name>
<dbReference type="InterPro" id="IPR005225">
    <property type="entry name" value="Small_GTP-bd"/>
</dbReference>
<keyword evidence="6" id="KW-0479">Metal-binding</keyword>
<keyword evidence="6" id="KW-0378">Hydrolase</keyword>
<evidence type="ECO:0000256" key="1">
    <source>
        <dbReference type="ARBA" id="ARBA00011043"/>
    </source>
</evidence>
<feature type="binding site" evidence="6">
    <location>
        <begin position="233"/>
        <end position="238"/>
    </location>
    <ligand>
        <name>GTP</name>
        <dbReference type="ChEBI" id="CHEBI:37565"/>
    </ligand>
</feature>
<feature type="binding site" evidence="6">
    <location>
        <position position="257"/>
    </location>
    <ligand>
        <name>K(+)</name>
        <dbReference type="ChEBI" id="CHEBI:29103"/>
    </ligand>
</feature>
<dbReference type="AlphaFoldDB" id="A0AAX4HQ81"/>
<feature type="binding site" evidence="6">
    <location>
        <begin position="252"/>
        <end position="258"/>
    </location>
    <ligand>
        <name>GTP</name>
        <dbReference type="ChEBI" id="CHEBI:37565"/>
    </ligand>
</feature>
<evidence type="ECO:0000256" key="3">
    <source>
        <dbReference type="ARBA" id="ARBA00022741"/>
    </source>
</evidence>
<keyword evidence="6" id="KW-0460">Magnesium</keyword>
<reference evidence="10 11" key="1">
    <citation type="submission" date="2023-11" db="EMBL/GenBank/DDBJ databases">
        <title>Peredibacter starrii A3.12.</title>
        <authorList>
            <person name="Mitchell R.J."/>
        </authorList>
    </citation>
    <scope>NUCLEOTIDE SEQUENCE [LARGE SCALE GENOMIC DNA]</scope>
    <source>
        <strain evidence="10 11">A3.12</strain>
    </source>
</reference>
<dbReference type="Proteomes" id="UP001324634">
    <property type="component" value="Chromosome"/>
</dbReference>
<dbReference type="GO" id="GO:0005737">
    <property type="term" value="C:cytoplasm"/>
    <property type="evidence" value="ECO:0007669"/>
    <property type="project" value="UniProtKB-SubCell"/>
</dbReference>
<sequence length="457" mass="51189">MKFLYSDDPIIACSTCTHAHAAMGVIRISGFKSLAQFAPFFEKDLTGPIEPRRVYYTKLVLQGQTIDDICLTYFQGPKSYNGENILELSVHGNTLNIERILELFVAHGGCRLANPGEFTYRALKNKKLTLSQVEGLDLFLNANTGYALDQGLSLLSGNLQEVYQELYDLFLKHKSSLELSIDFAEDIGEEAAHKYYTDSLEEFARKFQALVKRVRPMEHNLIQPEIVLAGLPNSGKSSLFNYLLSEERAIVSSIAGTTRDYLAETMVIEGVKYKLIDTAGIRESEDVIESEGIKRTKKKLKDSFFSILLVNPFEIIEGFDELVNNDFDLVLFTHEDLPGFQAARDAVVKMHPKLGPMGAIDLKSLPVTWEATLHALVNEKYLNTIDGKPILLDRHKQLILQTNQVLTNYQQVSRSETDVAILSQELNALGHCISELIGIVSPDQILNSIFSNFCIGK</sequence>
<feature type="domain" description="G" evidence="7">
    <location>
        <begin position="225"/>
        <end position="312"/>
    </location>
</feature>
<dbReference type="RefSeq" id="WP_321395778.1">
    <property type="nucleotide sequence ID" value="NZ_CP139487.1"/>
</dbReference>
<dbReference type="InterPro" id="IPR027266">
    <property type="entry name" value="TrmE/GcvT-like"/>
</dbReference>
<dbReference type="GO" id="GO:0046872">
    <property type="term" value="F:metal ion binding"/>
    <property type="evidence" value="ECO:0007669"/>
    <property type="project" value="UniProtKB-KW"/>
</dbReference>